<organism evidence="4 5">
    <name type="scientific">Leptospira semungkisensis</name>
    <dbReference type="NCBI Taxonomy" id="2484985"/>
    <lineage>
        <taxon>Bacteria</taxon>
        <taxon>Pseudomonadati</taxon>
        <taxon>Spirochaetota</taxon>
        <taxon>Spirochaetia</taxon>
        <taxon>Leptospirales</taxon>
        <taxon>Leptospiraceae</taxon>
        <taxon>Leptospira</taxon>
    </lineage>
</organism>
<feature type="compositionally biased region" description="Basic residues" evidence="2">
    <location>
        <begin position="240"/>
        <end position="251"/>
    </location>
</feature>
<dbReference type="RefSeq" id="WP_135588747.1">
    <property type="nucleotide sequence ID" value="NZ_RQEP01000018.1"/>
</dbReference>
<dbReference type="Pfam" id="PF09587">
    <property type="entry name" value="PGA_cap"/>
    <property type="match status" value="1"/>
</dbReference>
<comment type="caution">
    <text evidence="4">The sequence shown here is derived from an EMBL/GenBank/DDBJ whole genome shotgun (WGS) entry which is preliminary data.</text>
</comment>
<dbReference type="InterPro" id="IPR019079">
    <property type="entry name" value="Capsule_synth_CapA"/>
</dbReference>
<dbReference type="SMART" id="SM00854">
    <property type="entry name" value="PGA_cap"/>
    <property type="match status" value="1"/>
</dbReference>
<protein>
    <submittedName>
        <fullName evidence="4">CapA family protein</fullName>
    </submittedName>
</protein>
<dbReference type="SUPFAM" id="SSF56300">
    <property type="entry name" value="Metallo-dependent phosphatases"/>
    <property type="match status" value="1"/>
</dbReference>
<feature type="region of interest" description="Disordered" evidence="2">
    <location>
        <begin position="234"/>
        <end position="256"/>
    </location>
</feature>
<dbReference type="PROSITE" id="PS51257">
    <property type="entry name" value="PROKAR_LIPOPROTEIN"/>
    <property type="match status" value="1"/>
</dbReference>
<dbReference type="PANTHER" id="PTHR33393">
    <property type="entry name" value="POLYGLUTAMINE SYNTHESIS ACCESSORY PROTEIN RV0574C-RELATED"/>
    <property type="match status" value="1"/>
</dbReference>
<feature type="domain" description="Capsule synthesis protein CapA" evidence="3">
    <location>
        <begin position="59"/>
        <end position="323"/>
    </location>
</feature>
<dbReference type="PANTHER" id="PTHR33393:SF13">
    <property type="entry name" value="PGA BIOSYNTHESIS PROTEIN CAPA"/>
    <property type="match status" value="1"/>
</dbReference>
<comment type="similarity">
    <text evidence="1">Belongs to the CapA family.</text>
</comment>
<proteinExistence type="inferred from homology"/>
<evidence type="ECO:0000313" key="5">
    <source>
        <dbReference type="Proteomes" id="UP000297453"/>
    </source>
</evidence>
<keyword evidence="5" id="KW-1185">Reference proteome</keyword>
<dbReference type="CDD" id="cd07381">
    <property type="entry name" value="MPP_CapA"/>
    <property type="match status" value="1"/>
</dbReference>
<dbReference type="Gene3D" id="3.60.21.10">
    <property type="match status" value="1"/>
</dbReference>
<dbReference type="EMBL" id="RQEP01000018">
    <property type="protein sequence ID" value="TGK00848.1"/>
    <property type="molecule type" value="Genomic_DNA"/>
</dbReference>
<name>A0A4R9FQ92_9LEPT</name>
<sequence>MRSLPHFLILFIISCSSFSERTSSGEGQPSSSVVSELVDQIESKIEKLLTKEEDPELVKVLMGGDVMFNWGIRDTIKSKGELAPVKGLKDLFTTADLKVLNLETPVVSEKNWDTGKAYVFQAREADLESMSFLGVDLVSLGNNHAMDHGPEGLEETLKFLSDRKISYIGAGKNLESAFRPWIWEGKDTNLRIYSATNVAEGRSHYASTSPGVMPLDAEQLVKKLQTENLTLNSIKNGSKLPKKNSNGKKSKAPSSQNQFRILSLHWGVEYSPFPTLDQRKIAKTFADSGVNIIIGHHPHIPQGIERIGNSLIFYSLGNLIFGSRNAYLNHNIIVILHIKKSKLIKAELVPIFGKFQNEDHLVRPLEGKEAENFLNEIAVLSQDLGTKIRIEGGRGWIDLD</sequence>
<evidence type="ECO:0000259" key="3">
    <source>
        <dbReference type="SMART" id="SM00854"/>
    </source>
</evidence>
<gene>
    <name evidence="4" type="ORF">EHO59_13035</name>
</gene>
<dbReference type="AlphaFoldDB" id="A0A4R9FQ92"/>
<dbReference type="InterPro" id="IPR052169">
    <property type="entry name" value="CW_Biosynth-Accessory"/>
</dbReference>
<evidence type="ECO:0000256" key="2">
    <source>
        <dbReference type="SAM" id="MobiDB-lite"/>
    </source>
</evidence>
<evidence type="ECO:0000313" key="4">
    <source>
        <dbReference type="EMBL" id="TGK00848.1"/>
    </source>
</evidence>
<dbReference type="Proteomes" id="UP000297453">
    <property type="component" value="Unassembled WGS sequence"/>
</dbReference>
<reference evidence="4" key="1">
    <citation type="journal article" date="2019" name="PLoS Negl. Trop. Dis.">
        <title>Revisiting the worldwide diversity of Leptospira species in the environment.</title>
        <authorList>
            <person name="Vincent A.T."/>
            <person name="Schiettekatte O."/>
            <person name="Bourhy P."/>
            <person name="Veyrier F.J."/>
            <person name="Picardeau M."/>
        </authorList>
    </citation>
    <scope>NUCLEOTIDE SEQUENCE [LARGE SCALE GENOMIC DNA]</scope>
    <source>
        <strain evidence="4">SSS9</strain>
    </source>
</reference>
<accession>A0A4R9FQ92</accession>
<evidence type="ECO:0000256" key="1">
    <source>
        <dbReference type="ARBA" id="ARBA00005662"/>
    </source>
</evidence>
<dbReference type="InterPro" id="IPR029052">
    <property type="entry name" value="Metallo-depent_PP-like"/>
</dbReference>
<dbReference type="OrthoDB" id="9810906at2"/>